<evidence type="ECO:0000256" key="7">
    <source>
        <dbReference type="ARBA" id="ARBA00022989"/>
    </source>
</evidence>
<keyword evidence="4" id="KW-0997">Cell inner membrane</keyword>
<keyword evidence="8" id="KW-0764">Sulfate transport</keyword>
<evidence type="ECO:0000256" key="2">
    <source>
        <dbReference type="ARBA" id="ARBA00022448"/>
    </source>
</evidence>
<dbReference type="PANTHER" id="PTHR37468:SF1">
    <property type="entry name" value="SULFATE TRANSPORTER CYSZ"/>
    <property type="match status" value="1"/>
</dbReference>
<evidence type="ECO:0000256" key="5">
    <source>
        <dbReference type="ARBA" id="ARBA00022605"/>
    </source>
</evidence>
<accession>A0A7W5V818</accession>
<dbReference type="InterPro" id="IPR059112">
    <property type="entry name" value="CysZ/EI24"/>
</dbReference>
<keyword evidence="5" id="KW-0028">Amino-acid biosynthesis</keyword>
<keyword evidence="6 11" id="KW-0812">Transmembrane</keyword>
<dbReference type="RefSeq" id="WP_183647243.1">
    <property type="nucleotide sequence ID" value="NZ_JACIBV010000001.1"/>
</dbReference>
<keyword evidence="7 11" id="KW-1133">Transmembrane helix</keyword>
<dbReference type="PANTHER" id="PTHR37468">
    <property type="entry name" value="SULFATE TRANSPORTER CYSZ"/>
    <property type="match status" value="1"/>
</dbReference>
<evidence type="ECO:0000256" key="1">
    <source>
        <dbReference type="ARBA" id="ARBA00004141"/>
    </source>
</evidence>
<keyword evidence="13" id="KW-1185">Reference proteome</keyword>
<feature type="compositionally biased region" description="Gly residues" evidence="10">
    <location>
        <begin position="251"/>
        <end position="295"/>
    </location>
</feature>
<feature type="transmembrane region" description="Helical" evidence="11">
    <location>
        <begin position="77"/>
        <end position="103"/>
    </location>
</feature>
<dbReference type="AlphaFoldDB" id="A0A7W5V818"/>
<dbReference type="EMBL" id="JACIBV010000001">
    <property type="protein sequence ID" value="MBB3727114.1"/>
    <property type="molecule type" value="Genomic_DNA"/>
</dbReference>
<evidence type="ECO:0000313" key="13">
    <source>
        <dbReference type="Proteomes" id="UP000579945"/>
    </source>
</evidence>
<keyword evidence="9 11" id="KW-0472">Membrane</keyword>
<dbReference type="GO" id="GO:0019344">
    <property type="term" value="P:cysteine biosynthetic process"/>
    <property type="evidence" value="ECO:0007669"/>
    <property type="project" value="TreeGrafter"/>
</dbReference>
<comment type="subcellular location">
    <subcellularLocation>
        <location evidence="1">Membrane</location>
        <topology evidence="1">Multi-pass membrane protein</topology>
    </subcellularLocation>
</comment>
<organism evidence="12 13">
    <name type="scientific">Nonomuraea dietziae</name>
    <dbReference type="NCBI Taxonomy" id="65515"/>
    <lineage>
        <taxon>Bacteria</taxon>
        <taxon>Bacillati</taxon>
        <taxon>Actinomycetota</taxon>
        <taxon>Actinomycetes</taxon>
        <taxon>Streptosporangiales</taxon>
        <taxon>Streptosporangiaceae</taxon>
        <taxon>Nonomuraea</taxon>
    </lineage>
</organism>
<feature type="transmembrane region" description="Helical" evidence="11">
    <location>
        <begin position="206"/>
        <end position="238"/>
    </location>
</feature>
<dbReference type="GeneID" id="95389430"/>
<comment type="caution">
    <text evidence="12">The sequence shown here is derived from an EMBL/GenBank/DDBJ whole genome shotgun (WGS) entry which is preliminary data.</text>
</comment>
<gene>
    <name evidence="12" type="ORF">FHR33_002974</name>
</gene>
<evidence type="ECO:0000256" key="8">
    <source>
        <dbReference type="ARBA" id="ARBA00023032"/>
    </source>
</evidence>
<protein>
    <submittedName>
        <fullName evidence="12">CysZ protein</fullName>
    </submittedName>
</protein>
<dbReference type="Proteomes" id="UP000579945">
    <property type="component" value="Unassembled WGS sequence"/>
</dbReference>
<feature type="transmembrane region" description="Helical" evidence="11">
    <location>
        <begin position="137"/>
        <end position="160"/>
    </location>
</feature>
<dbReference type="InterPro" id="IPR050480">
    <property type="entry name" value="CysZ-like"/>
</dbReference>
<feature type="region of interest" description="Disordered" evidence="10">
    <location>
        <begin position="246"/>
        <end position="328"/>
    </location>
</feature>
<evidence type="ECO:0000256" key="9">
    <source>
        <dbReference type="ARBA" id="ARBA00023136"/>
    </source>
</evidence>
<evidence type="ECO:0000256" key="11">
    <source>
        <dbReference type="SAM" id="Phobius"/>
    </source>
</evidence>
<proteinExistence type="predicted"/>
<evidence type="ECO:0000256" key="4">
    <source>
        <dbReference type="ARBA" id="ARBA00022519"/>
    </source>
</evidence>
<sequence length="328" mass="34199">MRSLREFAGGIGFFFQGLAWVARNGRWWAFGLIPALIAFAVYVAALVYLGNNANDIADFLTPFADGWSEGWRDFFRGALGVLLFIGGLALAVVTFTALTLTIGEPFYEKLSEKVDPLDGPDDTPWWRSLPRSLRDSLVTLLYVLMFTIPLFLLGFVPVIGQTVVPVLGALVSGFFLTVELTSLAMERRGIRRRDRFAVLRGNKAPALGFGVLVFLLFLVPLVAVIAMPAAVAGAALMVRSRLIPTPPTGLPGTGSPGAGPRGTGLPGPGPRGTGLPGTGSPGTGLPGHGPRGTGLPGAPSSPTGLPGTDSPPRGMPPTGGSPYGSPPA</sequence>
<keyword evidence="3" id="KW-1003">Cell membrane</keyword>
<evidence type="ECO:0000256" key="10">
    <source>
        <dbReference type="SAM" id="MobiDB-lite"/>
    </source>
</evidence>
<evidence type="ECO:0000313" key="12">
    <source>
        <dbReference type="EMBL" id="MBB3727114.1"/>
    </source>
</evidence>
<dbReference type="Pfam" id="PF07264">
    <property type="entry name" value="EI24"/>
    <property type="match status" value="1"/>
</dbReference>
<dbReference type="GO" id="GO:0000103">
    <property type="term" value="P:sulfate assimilation"/>
    <property type="evidence" value="ECO:0007669"/>
    <property type="project" value="TreeGrafter"/>
</dbReference>
<name>A0A7W5V818_9ACTN</name>
<dbReference type="GO" id="GO:0009675">
    <property type="term" value="F:high-affinity sulfate:proton symporter activity"/>
    <property type="evidence" value="ECO:0007669"/>
    <property type="project" value="TreeGrafter"/>
</dbReference>
<dbReference type="GO" id="GO:0005886">
    <property type="term" value="C:plasma membrane"/>
    <property type="evidence" value="ECO:0007669"/>
    <property type="project" value="TreeGrafter"/>
</dbReference>
<feature type="transmembrane region" description="Helical" evidence="11">
    <location>
        <begin position="27"/>
        <end position="49"/>
    </location>
</feature>
<keyword evidence="2" id="KW-0813">Transport</keyword>
<evidence type="ECO:0000256" key="3">
    <source>
        <dbReference type="ARBA" id="ARBA00022475"/>
    </source>
</evidence>
<reference evidence="12 13" key="1">
    <citation type="submission" date="2020-08" db="EMBL/GenBank/DDBJ databases">
        <title>Sequencing the genomes of 1000 actinobacteria strains.</title>
        <authorList>
            <person name="Klenk H.-P."/>
        </authorList>
    </citation>
    <scope>NUCLEOTIDE SEQUENCE [LARGE SCALE GENOMIC DNA]</scope>
    <source>
        <strain evidence="12 13">DSM 44320</strain>
    </source>
</reference>
<evidence type="ECO:0000256" key="6">
    <source>
        <dbReference type="ARBA" id="ARBA00022692"/>
    </source>
</evidence>
<feature type="transmembrane region" description="Helical" evidence="11">
    <location>
        <begin position="166"/>
        <end position="185"/>
    </location>
</feature>